<gene>
    <name evidence="6" type="ORF">E2566_08210</name>
</gene>
<dbReference type="CDD" id="cd00801">
    <property type="entry name" value="INT_P4_C"/>
    <property type="match status" value="1"/>
</dbReference>
<evidence type="ECO:0000313" key="6">
    <source>
        <dbReference type="EMBL" id="QJA19902.1"/>
    </source>
</evidence>
<dbReference type="Gene3D" id="3.30.160.390">
    <property type="entry name" value="Integrase, DNA-binding domain"/>
    <property type="match status" value="1"/>
</dbReference>
<reference evidence="6 7" key="1">
    <citation type="submission" date="2019-04" db="EMBL/GenBank/DDBJ databases">
        <title>Whole Genome Sequencing of Pectobacterium punjabense SS95.</title>
        <authorList>
            <person name="Sarfraz S."/>
            <person name="Oulghazi S."/>
            <person name="Roques C."/>
            <person name="Vandecasteele C."/>
            <person name="Faure D."/>
        </authorList>
    </citation>
    <scope>NUCLEOTIDE SEQUENCE [LARGE SCALE GENOMIC DNA]</scope>
    <source>
        <strain evidence="6 7">SS95</strain>
    </source>
</reference>
<dbReference type="Proteomes" id="UP000502681">
    <property type="component" value="Chromosome"/>
</dbReference>
<evidence type="ECO:0000256" key="1">
    <source>
        <dbReference type="ARBA" id="ARBA00008857"/>
    </source>
</evidence>
<dbReference type="Gene3D" id="1.10.443.10">
    <property type="entry name" value="Intergrase catalytic core"/>
    <property type="match status" value="1"/>
</dbReference>
<dbReference type="PROSITE" id="PS51898">
    <property type="entry name" value="TYR_RECOMBINASE"/>
    <property type="match status" value="1"/>
</dbReference>
<dbReference type="Pfam" id="PF00589">
    <property type="entry name" value="Phage_integrase"/>
    <property type="match status" value="1"/>
</dbReference>
<proteinExistence type="inferred from homology"/>
<dbReference type="SUPFAM" id="SSF56349">
    <property type="entry name" value="DNA breaking-rejoining enzymes"/>
    <property type="match status" value="1"/>
</dbReference>
<accession>A0ABX6L0P7</accession>
<dbReference type="InterPro" id="IPR050808">
    <property type="entry name" value="Phage_Integrase"/>
</dbReference>
<keyword evidence="4" id="KW-0233">DNA recombination</keyword>
<dbReference type="InterPro" id="IPR011010">
    <property type="entry name" value="DNA_brk_join_enz"/>
</dbReference>
<dbReference type="Pfam" id="PF22022">
    <property type="entry name" value="Phage_int_M"/>
    <property type="match status" value="1"/>
</dbReference>
<protein>
    <submittedName>
        <fullName evidence="6">DUF4102 domain-containing protein</fullName>
    </submittedName>
</protein>
<dbReference type="InterPro" id="IPR038488">
    <property type="entry name" value="Integrase_DNA-bd_sf"/>
</dbReference>
<dbReference type="InterPro" id="IPR053876">
    <property type="entry name" value="Phage_int_M"/>
</dbReference>
<organism evidence="6 7">
    <name type="scientific">Pectobacterium punjabense</name>
    <dbReference type="NCBI Taxonomy" id="2108399"/>
    <lineage>
        <taxon>Bacteria</taxon>
        <taxon>Pseudomonadati</taxon>
        <taxon>Pseudomonadota</taxon>
        <taxon>Gammaproteobacteria</taxon>
        <taxon>Enterobacterales</taxon>
        <taxon>Pectobacteriaceae</taxon>
        <taxon>Pectobacterium</taxon>
    </lineage>
</organism>
<name>A0ABX6L0P7_9GAMM</name>
<keyword evidence="7" id="KW-1185">Reference proteome</keyword>
<dbReference type="RefSeq" id="WP_107171091.1">
    <property type="nucleotide sequence ID" value="NZ_CP038498.1"/>
</dbReference>
<dbReference type="InterPro" id="IPR018247">
    <property type="entry name" value="EF_Hand_1_Ca_BS"/>
</dbReference>
<dbReference type="EMBL" id="CP038498">
    <property type="protein sequence ID" value="QJA19902.1"/>
    <property type="molecule type" value="Genomic_DNA"/>
</dbReference>
<dbReference type="GeneID" id="90762921"/>
<keyword evidence="3" id="KW-0238">DNA-binding</keyword>
<dbReference type="InterPro" id="IPR010998">
    <property type="entry name" value="Integrase_recombinase_N"/>
</dbReference>
<comment type="similarity">
    <text evidence="1">Belongs to the 'phage' integrase family.</text>
</comment>
<dbReference type="PROSITE" id="PS00018">
    <property type="entry name" value="EF_HAND_1"/>
    <property type="match status" value="1"/>
</dbReference>
<evidence type="ECO:0000256" key="3">
    <source>
        <dbReference type="ARBA" id="ARBA00023125"/>
    </source>
</evidence>
<dbReference type="PANTHER" id="PTHR30629">
    <property type="entry name" value="PROPHAGE INTEGRASE"/>
    <property type="match status" value="1"/>
</dbReference>
<evidence type="ECO:0000259" key="5">
    <source>
        <dbReference type="PROSITE" id="PS51898"/>
    </source>
</evidence>
<dbReference type="Gene3D" id="1.10.150.130">
    <property type="match status" value="1"/>
</dbReference>
<dbReference type="Pfam" id="PF13356">
    <property type="entry name" value="Arm-DNA-bind_3"/>
    <property type="match status" value="1"/>
</dbReference>
<evidence type="ECO:0000256" key="4">
    <source>
        <dbReference type="ARBA" id="ARBA00023172"/>
    </source>
</evidence>
<evidence type="ECO:0000256" key="2">
    <source>
        <dbReference type="ARBA" id="ARBA00022908"/>
    </source>
</evidence>
<feature type="domain" description="Tyr recombinase" evidence="5">
    <location>
        <begin position="203"/>
        <end position="401"/>
    </location>
</feature>
<keyword evidence="2" id="KW-0229">DNA integration</keyword>
<dbReference type="PANTHER" id="PTHR30629:SF9">
    <property type="entry name" value="PROTEIN INTB-RELATED"/>
    <property type="match status" value="1"/>
</dbReference>
<evidence type="ECO:0000313" key="7">
    <source>
        <dbReference type="Proteomes" id="UP000502681"/>
    </source>
</evidence>
<dbReference type="InterPro" id="IPR025166">
    <property type="entry name" value="Integrase_DNA_bind_dom"/>
</dbReference>
<dbReference type="InterPro" id="IPR002104">
    <property type="entry name" value="Integrase_catalytic"/>
</dbReference>
<dbReference type="InterPro" id="IPR013762">
    <property type="entry name" value="Integrase-like_cat_sf"/>
</dbReference>
<sequence length="426" mass="48971">MSLTDTKVKKAKPLEKEYKLTDGFGMHLLVHPNGSKYWRLSYRFAQKQKLLALGVYPAISLTDARERRDEARKLIANGIDPGAKKKASIRDQPGAQDESRSFAVMARAWAETKTKWSEDYKVKVWRRIENYLLPDLGKRDVSELDTSDLLTPLRKVEKLGYLDIAMRLKQYTTSIMRYAVQQKIISYNPAYDLAGTVEKGETAHRPSIEIYEIPDLLQKIDDYHGRGLLTELAIRLTLLVFVRSSELRFARWHEIDFKKSLWVIPEQRKEVKGVKYSGRGAKMKRKHFVPLSRQAVEILKEVKQITYGEKAGDGFIFTGFYDSDSAMSSGTINKALQRMGYDTKTDLCGHGFRTLACSALTESGLWSEDTVELQMSHKEKNTVRSAYTHKVSHLDQRKLMLQWWADFLDANRNGVVSPFEFANRKQ</sequence>